<name>A0A4Q5LTZ6_9BACT</name>
<dbReference type="NCBIfam" id="TIGR02231">
    <property type="entry name" value="mucoidy inhibitor MuiA family protein"/>
    <property type="match status" value="2"/>
</dbReference>
<evidence type="ECO:0000256" key="2">
    <source>
        <dbReference type="SAM" id="SignalP"/>
    </source>
</evidence>
<feature type="signal peptide" evidence="2">
    <location>
        <begin position="1"/>
        <end position="23"/>
    </location>
</feature>
<dbReference type="InterPro" id="IPR008969">
    <property type="entry name" value="CarboxyPept-like_regulatory"/>
</dbReference>
<dbReference type="RefSeq" id="WP_130023885.1">
    <property type="nucleotide sequence ID" value="NZ_SEWF01000064.1"/>
</dbReference>
<dbReference type="AlphaFoldDB" id="A0A4Q5LTZ6"/>
<dbReference type="PANTHER" id="PTHR31005">
    <property type="entry name" value="DUF4139 DOMAIN-CONTAINING PROTEIN"/>
    <property type="match status" value="1"/>
</dbReference>
<dbReference type="InterPro" id="IPR037291">
    <property type="entry name" value="DUF4139"/>
</dbReference>
<comment type="caution">
    <text evidence="5">The sequence shown here is derived from an EMBL/GenBank/DDBJ whole genome shotgun (WGS) entry which is preliminary data.</text>
</comment>
<dbReference type="InterPro" id="IPR011935">
    <property type="entry name" value="CHP02231"/>
</dbReference>
<dbReference type="Proteomes" id="UP000293162">
    <property type="component" value="Unassembled WGS sequence"/>
</dbReference>
<dbReference type="Pfam" id="PF13715">
    <property type="entry name" value="CarbopepD_reg_2"/>
    <property type="match status" value="1"/>
</dbReference>
<evidence type="ECO:0000313" key="5">
    <source>
        <dbReference type="EMBL" id="RYU92949.1"/>
    </source>
</evidence>
<dbReference type="Pfam" id="PF13600">
    <property type="entry name" value="DUF4140"/>
    <property type="match status" value="1"/>
</dbReference>
<evidence type="ECO:0000259" key="3">
    <source>
        <dbReference type="Pfam" id="PF13598"/>
    </source>
</evidence>
<evidence type="ECO:0000256" key="1">
    <source>
        <dbReference type="SAM" id="Coils"/>
    </source>
</evidence>
<feature type="domain" description="DUF4140" evidence="4">
    <location>
        <begin position="28"/>
        <end position="122"/>
    </location>
</feature>
<dbReference type="OrthoDB" id="634585at2"/>
<feature type="coiled-coil region" evidence="1">
    <location>
        <begin position="155"/>
        <end position="196"/>
    </location>
</feature>
<keyword evidence="1" id="KW-0175">Coiled coil</keyword>
<protein>
    <submittedName>
        <fullName evidence="5">Mucoidy inhibitor MuiA family protein</fullName>
    </submittedName>
</protein>
<feature type="chain" id="PRO_5020605814" evidence="2">
    <location>
        <begin position="24"/>
        <end position="630"/>
    </location>
</feature>
<gene>
    <name evidence="5" type="ORF">EWM59_24530</name>
</gene>
<reference evidence="5 6" key="1">
    <citation type="submission" date="2019-02" db="EMBL/GenBank/DDBJ databases">
        <title>Bacterial novel species Emticicia sp. 17J42-9 isolated from soil.</title>
        <authorList>
            <person name="Jung H.-Y."/>
        </authorList>
    </citation>
    <scope>NUCLEOTIDE SEQUENCE [LARGE SCALE GENOMIC DNA]</scope>
    <source>
        <strain evidence="5 6">17J42-9</strain>
    </source>
</reference>
<dbReference type="PANTHER" id="PTHR31005:SF8">
    <property type="entry name" value="DUF4139 DOMAIN-CONTAINING PROTEIN"/>
    <property type="match status" value="1"/>
</dbReference>
<evidence type="ECO:0000259" key="4">
    <source>
        <dbReference type="Pfam" id="PF13600"/>
    </source>
</evidence>
<proteinExistence type="predicted"/>
<keyword evidence="2" id="KW-0732">Signal</keyword>
<dbReference type="InterPro" id="IPR025554">
    <property type="entry name" value="DUF4140"/>
</dbReference>
<feature type="domain" description="DUF4139" evidence="3">
    <location>
        <begin position="213"/>
        <end position="623"/>
    </location>
</feature>
<dbReference type="SUPFAM" id="SSF49464">
    <property type="entry name" value="Carboxypeptidase regulatory domain-like"/>
    <property type="match status" value="1"/>
</dbReference>
<dbReference type="Pfam" id="PF13598">
    <property type="entry name" value="DUF4139"/>
    <property type="match status" value="1"/>
</dbReference>
<sequence>MKKILLLCLISPLLWAQSTPVQSKIENVKVFLNGAQITRSAQVSLPIGKTELLFKGISPQINKQSIQVKSESRFTILSVTHQLGNLLDKAQQEEITKIENQKRLIEDKINIEENNLLLFKREEDMLLKNQVVGSLQAGMKVADLKESVEYQRQRMQEVLMKKLEFEKNIQKLEEEIKKLNQQLTDINARKDVQMSEIVVTVLAKEPVNQAPVSIAYFVKNAGWTPTYDFRIEKLNQPVKLAYKANIFQYSGEDWKEVKLSLSTANPYKSGTAPVLQKWVLGERNDYSNYYNNVEEKESQIINANQSEVWGRVTERANKVGIPGASVYLKGTTLGTTTDANGNYRLTIPPTFYGKHATLVFSSVGYKTEEKTISSNRIDAVLDDDAKQLNEVVITGYGGGLSGKVAGLSIDNDRDFSKRTIPLDITERDAPTSQTFDILIPYTILSDGKVTTAEIKAESIPAVFEHFCVPKIDTDVFLHAHIIDWEKYKLLPGEASLFIDNTFLGKSTLDLSNKDTLSLSFGRDKNVIVSRTKLKSYQKKQALGSNKTEQFSYEIIARNTKNEPINLIIEDQFPTSSNREVSIDEKEAPEAEINTDTGKVKWRLNLAPVREYKVSLKYTIKSPKSGWVTAE</sequence>
<organism evidence="5 6">
    <name type="scientific">Emticicia agri</name>
    <dbReference type="NCBI Taxonomy" id="2492393"/>
    <lineage>
        <taxon>Bacteria</taxon>
        <taxon>Pseudomonadati</taxon>
        <taxon>Bacteroidota</taxon>
        <taxon>Cytophagia</taxon>
        <taxon>Cytophagales</taxon>
        <taxon>Leadbetterellaceae</taxon>
        <taxon>Emticicia</taxon>
    </lineage>
</organism>
<dbReference type="Gene3D" id="2.60.40.1120">
    <property type="entry name" value="Carboxypeptidase-like, regulatory domain"/>
    <property type="match status" value="1"/>
</dbReference>
<evidence type="ECO:0000313" key="6">
    <source>
        <dbReference type="Proteomes" id="UP000293162"/>
    </source>
</evidence>
<dbReference type="EMBL" id="SEWF01000064">
    <property type="protein sequence ID" value="RYU92949.1"/>
    <property type="molecule type" value="Genomic_DNA"/>
</dbReference>
<accession>A0A4Q5LTZ6</accession>
<keyword evidence="6" id="KW-1185">Reference proteome</keyword>